<evidence type="ECO:0000256" key="2">
    <source>
        <dbReference type="SAM" id="SignalP"/>
    </source>
</evidence>
<gene>
    <name evidence="3" type="ORF">SAMN04515668_2508</name>
</gene>
<dbReference type="OrthoDB" id="671157at2"/>
<feature type="signal peptide" evidence="2">
    <location>
        <begin position="1"/>
        <end position="20"/>
    </location>
</feature>
<protein>
    <submittedName>
        <fullName evidence="3">Uncharacterized protein</fullName>
    </submittedName>
</protein>
<proteinExistence type="predicted"/>
<name>A0A1I5YWT3_HYMAR</name>
<feature type="region of interest" description="Disordered" evidence="1">
    <location>
        <begin position="164"/>
        <end position="191"/>
    </location>
</feature>
<reference evidence="4" key="1">
    <citation type="submission" date="2016-10" db="EMBL/GenBank/DDBJ databases">
        <authorList>
            <person name="Varghese N."/>
            <person name="Submissions S."/>
        </authorList>
    </citation>
    <scope>NUCLEOTIDE SEQUENCE [LARGE SCALE GENOMIC DNA]</scope>
    <source>
        <strain evidence="4">OR362-8,ATCC BAA-1266,JCM 13504</strain>
    </source>
</reference>
<evidence type="ECO:0000313" key="3">
    <source>
        <dbReference type="EMBL" id="SFQ48696.1"/>
    </source>
</evidence>
<dbReference type="RefSeq" id="WP_092673451.1">
    <property type="nucleotide sequence ID" value="NZ_FOXS01000003.1"/>
</dbReference>
<organism evidence="3 4">
    <name type="scientific">Hymenobacter arizonensis</name>
    <name type="common">Siccationidurans arizonensis</name>
    <dbReference type="NCBI Taxonomy" id="1227077"/>
    <lineage>
        <taxon>Bacteria</taxon>
        <taxon>Pseudomonadati</taxon>
        <taxon>Bacteroidota</taxon>
        <taxon>Cytophagia</taxon>
        <taxon>Cytophagales</taxon>
        <taxon>Hymenobacteraceae</taxon>
        <taxon>Hymenobacter</taxon>
    </lineage>
</organism>
<sequence length="214" mass="23801">MGKLYTLLLFLLAPNLQAHAQALSLDQLLYLRGKDVDAVNSYLSPKGWVFHDAAEESQSQYGTSTWAHTKQLYSGRAKSFVKLLAAEGYYSQVSYQTSSKVYYEAIRAKILAYKMVKVSAVAKDGYITTVYLGSNYQVETRLSTDSDTSLPVYSVHVAKKLPQGFMPAPPESTAEEETETEEETVSEVQPTLDLAESSLASEEVLMDSQVQHYK</sequence>
<accession>A0A1I5YWT3</accession>
<feature type="chain" id="PRO_5011624890" evidence="2">
    <location>
        <begin position="21"/>
        <end position="214"/>
    </location>
</feature>
<evidence type="ECO:0000256" key="1">
    <source>
        <dbReference type="SAM" id="MobiDB-lite"/>
    </source>
</evidence>
<dbReference type="Proteomes" id="UP000199029">
    <property type="component" value="Unassembled WGS sequence"/>
</dbReference>
<dbReference type="STRING" id="1227077.SAMN04515668_2508"/>
<feature type="compositionally biased region" description="Acidic residues" evidence="1">
    <location>
        <begin position="173"/>
        <end position="185"/>
    </location>
</feature>
<keyword evidence="2" id="KW-0732">Signal</keyword>
<evidence type="ECO:0000313" key="4">
    <source>
        <dbReference type="Proteomes" id="UP000199029"/>
    </source>
</evidence>
<dbReference type="EMBL" id="FOXS01000003">
    <property type="protein sequence ID" value="SFQ48696.1"/>
    <property type="molecule type" value="Genomic_DNA"/>
</dbReference>
<dbReference type="AlphaFoldDB" id="A0A1I5YWT3"/>
<keyword evidence="4" id="KW-1185">Reference proteome</keyword>